<accession>A0A1G4KGP3</accession>
<keyword evidence="3" id="KW-0472">Membrane</keyword>
<keyword evidence="6" id="KW-1185">Reference proteome</keyword>
<keyword evidence="3" id="KW-1133">Transmembrane helix</keyword>
<evidence type="ECO:0000313" key="5">
    <source>
        <dbReference type="EMBL" id="SCV03617.1"/>
    </source>
</evidence>
<organism evidence="5 6">
    <name type="scientific">Lachancea mirantina</name>
    <dbReference type="NCBI Taxonomy" id="1230905"/>
    <lineage>
        <taxon>Eukaryota</taxon>
        <taxon>Fungi</taxon>
        <taxon>Dikarya</taxon>
        <taxon>Ascomycota</taxon>
        <taxon>Saccharomycotina</taxon>
        <taxon>Saccharomycetes</taxon>
        <taxon>Saccharomycetales</taxon>
        <taxon>Saccharomycetaceae</taxon>
        <taxon>Lachancea</taxon>
    </lineage>
</organism>
<dbReference type="Proteomes" id="UP000191024">
    <property type="component" value="Chromosome H"/>
</dbReference>
<dbReference type="GO" id="GO:0004622">
    <property type="term" value="F:phosphatidylcholine lysophospholipase activity"/>
    <property type="evidence" value="ECO:0007669"/>
    <property type="project" value="TreeGrafter"/>
</dbReference>
<dbReference type="PANTHER" id="PTHR12482">
    <property type="entry name" value="LIPASE ROG1-RELATED-RELATED"/>
    <property type="match status" value="1"/>
</dbReference>
<dbReference type="InterPro" id="IPR007751">
    <property type="entry name" value="DUF676_lipase-like"/>
</dbReference>
<keyword evidence="2" id="KW-0443">Lipid metabolism</keyword>
<feature type="transmembrane region" description="Helical" evidence="3">
    <location>
        <begin position="270"/>
        <end position="300"/>
    </location>
</feature>
<evidence type="ECO:0000259" key="4">
    <source>
        <dbReference type="Pfam" id="PF05057"/>
    </source>
</evidence>
<reference evidence="6" key="1">
    <citation type="submission" date="2016-03" db="EMBL/GenBank/DDBJ databases">
        <authorList>
            <person name="Devillers H."/>
        </authorList>
    </citation>
    <scope>NUCLEOTIDE SEQUENCE [LARGE SCALE GENOMIC DNA]</scope>
</reference>
<evidence type="ECO:0000313" key="6">
    <source>
        <dbReference type="Proteomes" id="UP000191024"/>
    </source>
</evidence>
<dbReference type="GO" id="GO:0005811">
    <property type="term" value="C:lipid droplet"/>
    <property type="evidence" value="ECO:0007669"/>
    <property type="project" value="TreeGrafter"/>
</dbReference>
<dbReference type="SUPFAM" id="SSF53474">
    <property type="entry name" value="alpha/beta-Hydrolases"/>
    <property type="match status" value="1"/>
</dbReference>
<evidence type="ECO:0000256" key="3">
    <source>
        <dbReference type="SAM" id="Phobius"/>
    </source>
</evidence>
<proteinExistence type="inferred from homology"/>
<dbReference type="InterPro" id="IPR044294">
    <property type="entry name" value="Lipase-like"/>
</dbReference>
<dbReference type="GO" id="GO:0047372">
    <property type="term" value="F:monoacylglycerol lipase activity"/>
    <property type="evidence" value="ECO:0007669"/>
    <property type="project" value="TreeGrafter"/>
</dbReference>
<feature type="domain" description="DUF676" evidence="4">
    <location>
        <begin position="4"/>
        <end position="216"/>
    </location>
</feature>
<keyword evidence="3" id="KW-0812">Transmembrane</keyword>
<dbReference type="EMBL" id="LT598468">
    <property type="protein sequence ID" value="SCV03617.1"/>
    <property type="molecule type" value="Genomic_DNA"/>
</dbReference>
<evidence type="ECO:0000256" key="2">
    <source>
        <dbReference type="ARBA" id="ARBA00022963"/>
    </source>
</evidence>
<dbReference type="AlphaFoldDB" id="A0A1G4KGP3"/>
<dbReference type="Pfam" id="PF05057">
    <property type="entry name" value="DUF676"/>
    <property type="match status" value="1"/>
</dbReference>
<sequence>MGGKHLIVLIHGLWGNHSHMNAIKEVFAKTLDDPNVIFFAPRQSGYFKTFDGIEIIGYRTLTEICQVVLGYKRGTITKISFIGYSMGGLISRFIIGKMFTECHDLFQDIEPGLFITFATPHLGVHFHVPEPDGGWSCSPHHRHRQLLSIVLSLLGTTILGRTGRQLFINDSPENQSILLQLSSGEFLEGLARFKHRICVANVKNDRTVAFYTSFITDCDPFLESENQIQYVFDPNLPGTDLRMVPRILDMNRLDPESQRAPKDDHNLSRWALVILICAILFFVLPLVFVANVVGTCYSYLATVHYQKLLHKGEGRNLLRRKLGLEDKLVDAIRDTVGVLANEESDDLNDDAGQSIIRKDISWDEFVSKYSHGWDQKSKSRFKALDFDPKRRKILQNLNQLSWIRIPIYIKSLNAHDGIVARKGVRRATPYSVSGLQFVAQLAKFLISKDEA</sequence>
<dbReference type="OrthoDB" id="273452at2759"/>
<dbReference type="GO" id="GO:0016042">
    <property type="term" value="P:lipid catabolic process"/>
    <property type="evidence" value="ECO:0007669"/>
    <property type="project" value="UniProtKB-KW"/>
</dbReference>
<dbReference type="PANTHER" id="PTHR12482:SF24">
    <property type="entry name" value="LIPID DROPLET PHOSPHOLIPASE 1"/>
    <property type="match status" value="1"/>
</dbReference>
<protein>
    <submittedName>
        <fullName evidence="5">LAMI_0H09604g1_1</fullName>
    </submittedName>
</protein>
<dbReference type="InterPro" id="IPR029058">
    <property type="entry name" value="AB_hydrolase_fold"/>
</dbReference>
<name>A0A1G4KGP3_9SACH</name>
<comment type="similarity">
    <text evidence="1">Belongs to the putative lipase ROG1 family.</text>
</comment>
<evidence type="ECO:0000256" key="1">
    <source>
        <dbReference type="ARBA" id="ARBA00007920"/>
    </source>
</evidence>
<dbReference type="Gene3D" id="3.40.50.1820">
    <property type="entry name" value="alpha/beta hydrolase"/>
    <property type="match status" value="1"/>
</dbReference>
<keyword evidence="2" id="KW-0442">Lipid degradation</keyword>
<gene>
    <name evidence="5" type="ORF">LAMI_0H09604G</name>
</gene>